<evidence type="ECO:0000313" key="2">
    <source>
        <dbReference type="Proteomes" id="UP001204015"/>
    </source>
</evidence>
<evidence type="ECO:0000313" key="1">
    <source>
        <dbReference type="EMBL" id="MCO6025025.1"/>
    </source>
</evidence>
<sequence length="187" mass="20418">MKKNIFLIGIALMGILLVASCKNSAKRSQPAKSKVSATTDKTDSTLYGVCGDGTAMNSLELITDAGDTINYLIDDEEGAEPVVKGGLFEGDRMAVIGHKGEGDWIATNVINLTALMGKWTSIDKDFEILEGGTVKSFVKEETHPWTSWKIYNGRLVLNKDTFTIDNLGADSLYLENHAGIFAFKRHK</sequence>
<protein>
    <submittedName>
        <fullName evidence="1">Lipocalin family protein</fullName>
    </submittedName>
</protein>
<dbReference type="PROSITE" id="PS51257">
    <property type="entry name" value="PROKAR_LIPOPROTEIN"/>
    <property type="match status" value="1"/>
</dbReference>
<organism evidence="1 2">
    <name type="scientific">Segatella cerevisiae</name>
    <dbReference type="NCBI Taxonomy" id="2053716"/>
    <lineage>
        <taxon>Bacteria</taxon>
        <taxon>Pseudomonadati</taxon>
        <taxon>Bacteroidota</taxon>
        <taxon>Bacteroidia</taxon>
        <taxon>Bacteroidales</taxon>
        <taxon>Prevotellaceae</taxon>
        <taxon>Segatella</taxon>
    </lineage>
</organism>
<dbReference type="Proteomes" id="UP001204015">
    <property type="component" value="Unassembled WGS sequence"/>
</dbReference>
<dbReference type="RefSeq" id="WP_252760388.1">
    <property type="nucleotide sequence ID" value="NZ_JAMXLY010000010.1"/>
</dbReference>
<dbReference type="EMBL" id="JAMXLY010000010">
    <property type="protein sequence ID" value="MCO6025025.1"/>
    <property type="molecule type" value="Genomic_DNA"/>
</dbReference>
<keyword evidence="2" id="KW-1185">Reference proteome</keyword>
<reference evidence="1 2" key="1">
    <citation type="submission" date="2022-06" db="EMBL/GenBank/DDBJ databases">
        <title>A taxonomic note on the genus Prevotella: Description of four novel genera and emended description of the genera Hallella and Xylanibacter.</title>
        <authorList>
            <person name="Hitch T.C.A."/>
        </authorList>
    </citation>
    <scope>NUCLEOTIDE SEQUENCE [LARGE SCALE GENOMIC DNA]</scope>
    <source>
        <strain evidence="1 2">DSM 100619</strain>
    </source>
</reference>
<name>A0ABT1BWE4_9BACT</name>
<accession>A0ABT1BWE4</accession>
<gene>
    <name evidence="1" type="ORF">NG821_04075</name>
</gene>
<comment type="caution">
    <text evidence="1">The sequence shown here is derived from an EMBL/GenBank/DDBJ whole genome shotgun (WGS) entry which is preliminary data.</text>
</comment>
<proteinExistence type="predicted"/>